<reference evidence="1 2" key="1">
    <citation type="submission" date="2023-07" db="EMBL/GenBank/DDBJ databases">
        <title>Genomic Encyclopedia of Type Strains, Phase IV (KMG-IV): sequencing the most valuable type-strain genomes for metagenomic binning, comparative biology and taxonomic classification.</title>
        <authorList>
            <person name="Goeker M."/>
        </authorList>
    </citation>
    <scope>NUCLEOTIDE SEQUENCE [LARGE SCALE GENOMIC DNA]</scope>
    <source>
        <strain evidence="1 2">DSM 23494</strain>
    </source>
</reference>
<comment type="caution">
    <text evidence="1">The sequence shown here is derived from an EMBL/GenBank/DDBJ whole genome shotgun (WGS) entry which is preliminary data.</text>
</comment>
<protein>
    <submittedName>
        <fullName evidence="1">Uncharacterized protein</fullName>
    </submittedName>
</protein>
<organism evidence="1 2">
    <name type="scientific">Cytobacillus purgationiresistens</name>
    <dbReference type="NCBI Taxonomy" id="863449"/>
    <lineage>
        <taxon>Bacteria</taxon>
        <taxon>Bacillati</taxon>
        <taxon>Bacillota</taxon>
        <taxon>Bacilli</taxon>
        <taxon>Bacillales</taxon>
        <taxon>Bacillaceae</taxon>
        <taxon>Cytobacillus</taxon>
    </lineage>
</organism>
<dbReference type="RefSeq" id="WP_307474561.1">
    <property type="nucleotide sequence ID" value="NZ_JAUSUB010000007.1"/>
</dbReference>
<keyword evidence="2" id="KW-1185">Reference proteome</keyword>
<dbReference type="Proteomes" id="UP001238088">
    <property type="component" value="Unassembled WGS sequence"/>
</dbReference>
<proteinExistence type="predicted"/>
<name>A0ABU0AG96_9BACI</name>
<accession>A0ABU0AG96</accession>
<evidence type="ECO:0000313" key="2">
    <source>
        <dbReference type="Proteomes" id="UP001238088"/>
    </source>
</evidence>
<evidence type="ECO:0000313" key="1">
    <source>
        <dbReference type="EMBL" id="MDQ0270282.1"/>
    </source>
</evidence>
<gene>
    <name evidence="1" type="ORF">J2S17_002157</name>
</gene>
<sequence length="63" mass="7349">MQQSRPLLEWHIQQFIVDTPNIGFEYESEVKGYLHDKSPRKITGVSVHNKQSGKEEENLLILL</sequence>
<dbReference type="EMBL" id="JAUSUB010000007">
    <property type="protein sequence ID" value="MDQ0270282.1"/>
    <property type="molecule type" value="Genomic_DNA"/>
</dbReference>